<gene>
    <name evidence="4" type="ORF">CGI_10026716</name>
</gene>
<dbReference type="PANTHER" id="PTHR22923">
    <property type="entry name" value="CEREBELLIN-RELATED"/>
    <property type="match status" value="1"/>
</dbReference>
<accession>K1R5Z1</accession>
<dbReference type="PRINTS" id="PR00007">
    <property type="entry name" value="COMPLEMNTC1Q"/>
</dbReference>
<dbReference type="InParanoid" id="K1R5Z1"/>
<keyword evidence="3" id="KW-0732">Signal</keyword>
<dbReference type="InterPro" id="IPR008983">
    <property type="entry name" value="Tumour_necrosis_fac-like_dom"/>
</dbReference>
<dbReference type="SMART" id="SM00110">
    <property type="entry name" value="C1Q"/>
    <property type="match status" value="1"/>
</dbReference>
<sequence length="233" mass="25686">MDNAKVFFFSVLVACSGSNVLGLNSEGTHERYDDLLRQQGEEIQVLKQQVALLAETVEKCGCHSSTKEDENRGKRLLSLPTAHPSPQQVAFYAYLTQNIPNLGHHHPIVFNHIHINEGNAYSSVDGEFIAPVPGLYVFSWTLSSPDRKCMESQLMKNQEVFGHLIADACNHDDYAISSGTAVTRLNTGDKVFVRTGSVHSPTLYGSGSLSTSKIPKIFQIYEGLLLDHCHING</sequence>
<dbReference type="PROSITE" id="PS50871">
    <property type="entry name" value="C1Q"/>
    <property type="match status" value="1"/>
</dbReference>
<evidence type="ECO:0000256" key="1">
    <source>
        <dbReference type="ARBA" id="ARBA00004613"/>
    </source>
</evidence>
<keyword evidence="2" id="KW-0964">Secreted</keyword>
<comment type="subcellular location">
    <subcellularLocation>
        <location evidence="1">Secreted</location>
    </subcellularLocation>
</comment>
<dbReference type="Pfam" id="PF00386">
    <property type="entry name" value="C1q"/>
    <property type="match status" value="1"/>
</dbReference>
<dbReference type="EMBL" id="JH816265">
    <property type="protein sequence ID" value="EKC38949.1"/>
    <property type="molecule type" value="Genomic_DNA"/>
</dbReference>
<evidence type="ECO:0000256" key="3">
    <source>
        <dbReference type="ARBA" id="ARBA00022729"/>
    </source>
</evidence>
<dbReference type="AlphaFoldDB" id="K1R5Z1"/>
<organism evidence="4">
    <name type="scientific">Magallana gigas</name>
    <name type="common">Pacific oyster</name>
    <name type="synonym">Crassostrea gigas</name>
    <dbReference type="NCBI Taxonomy" id="29159"/>
    <lineage>
        <taxon>Eukaryota</taxon>
        <taxon>Metazoa</taxon>
        <taxon>Spiralia</taxon>
        <taxon>Lophotrochozoa</taxon>
        <taxon>Mollusca</taxon>
        <taxon>Bivalvia</taxon>
        <taxon>Autobranchia</taxon>
        <taxon>Pteriomorphia</taxon>
        <taxon>Ostreida</taxon>
        <taxon>Ostreoidea</taxon>
        <taxon>Ostreidae</taxon>
        <taxon>Magallana</taxon>
    </lineage>
</organism>
<protein>
    <submittedName>
        <fullName evidence="4">Complement C1q-like protein 4</fullName>
    </submittedName>
</protein>
<dbReference type="PANTHER" id="PTHR22923:SF116">
    <property type="entry name" value="C1Q DOMAIN-CONTAINING PROTEIN"/>
    <property type="match status" value="1"/>
</dbReference>
<evidence type="ECO:0000256" key="2">
    <source>
        <dbReference type="ARBA" id="ARBA00022525"/>
    </source>
</evidence>
<reference evidence="4" key="1">
    <citation type="journal article" date="2012" name="Nature">
        <title>The oyster genome reveals stress adaptation and complexity of shell formation.</title>
        <authorList>
            <person name="Zhang G."/>
            <person name="Fang X."/>
            <person name="Guo X."/>
            <person name="Li L."/>
            <person name="Luo R."/>
            <person name="Xu F."/>
            <person name="Yang P."/>
            <person name="Zhang L."/>
            <person name="Wang X."/>
            <person name="Qi H."/>
            <person name="Xiong Z."/>
            <person name="Que H."/>
            <person name="Xie Y."/>
            <person name="Holland P.W."/>
            <person name="Paps J."/>
            <person name="Zhu Y."/>
            <person name="Wu F."/>
            <person name="Chen Y."/>
            <person name="Wang J."/>
            <person name="Peng C."/>
            <person name="Meng J."/>
            <person name="Yang L."/>
            <person name="Liu J."/>
            <person name="Wen B."/>
            <person name="Zhang N."/>
            <person name="Huang Z."/>
            <person name="Zhu Q."/>
            <person name="Feng Y."/>
            <person name="Mount A."/>
            <person name="Hedgecock D."/>
            <person name="Xu Z."/>
            <person name="Liu Y."/>
            <person name="Domazet-Loso T."/>
            <person name="Du Y."/>
            <person name="Sun X."/>
            <person name="Zhang S."/>
            <person name="Liu B."/>
            <person name="Cheng P."/>
            <person name="Jiang X."/>
            <person name="Li J."/>
            <person name="Fan D."/>
            <person name="Wang W."/>
            <person name="Fu W."/>
            <person name="Wang T."/>
            <person name="Wang B."/>
            <person name="Zhang J."/>
            <person name="Peng Z."/>
            <person name="Li Y."/>
            <person name="Li N."/>
            <person name="Wang J."/>
            <person name="Chen M."/>
            <person name="He Y."/>
            <person name="Tan F."/>
            <person name="Song X."/>
            <person name="Zheng Q."/>
            <person name="Huang R."/>
            <person name="Yang H."/>
            <person name="Du X."/>
            <person name="Chen L."/>
            <person name="Yang M."/>
            <person name="Gaffney P.M."/>
            <person name="Wang S."/>
            <person name="Luo L."/>
            <person name="She Z."/>
            <person name="Ming Y."/>
            <person name="Huang W."/>
            <person name="Zhang S."/>
            <person name="Huang B."/>
            <person name="Zhang Y."/>
            <person name="Qu T."/>
            <person name="Ni P."/>
            <person name="Miao G."/>
            <person name="Wang J."/>
            <person name="Wang Q."/>
            <person name="Steinberg C.E."/>
            <person name="Wang H."/>
            <person name="Li N."/>
            <person name="Qian L."/>
            <person name="Zhang G."/>
            <person name="Li Y."/>
            <person name="Yang H."/>
            <person name="Liu X."/>
            <person name="Wang J."/>
            <person name="Yin Y."/>
            <person name="Wang J."/>
        </authorList>
    </citation>
    <scope>NUCLEOTIDE SEQUENCE [LARGE SCALE GENOMIC DNA]</scope>
    <source>
        <strain evidence="4">05x7-T-G4-1.051#20</strain>
    </source>
</reference>
<dbReference type="Gene3D" id="2.60.120.40">
    <property type="match status" value="1"/>
</dbReference>
<dbReference type="GO" id="GO:0005576">
    <property type="term" value="C:extracellular region"/>
    <property type="evidence" value="ECO:0007669"/>
    <property type="project" value="UniProtKB-SubCell"/>
</dbReference>
<dbReference type="HOGENOM" id="CLU_1190860_0_0_1"/>
<evidence type="ECO:0000313" key="4">
    <source>
        <dbReference type="EMBL" id="EKC38949.1"/>
    </source>
</evidence>
<name>K1R5Z1_MAGGI</name>
<dbReference type="SUPFAM" id="SSF49842">
    <property type="entry name" value="TNF-like"/>
    <property type="match status" value="1"/>
</dbReference>
<proteinExistence type="predicted"/>
<dbReference type="InterPro" id="IPR050822">
    <property type="entry name" value="Cerebellin_Synaptic_Org"/>
</dbReference>
<dbReference type="InterPro" id="IPR001073">
    <property type="entry name" value="C1q_dom"/>
</dbReference>